<sequence>MLKSVAVIFRNFVNTKDNDGDSANPGKFGKYGSTQVRDKVD</sequence>
<gene>
    <name evidence="2" type="ORF">PM001_LOCUS15092</name>
</gene>
<dbReference type="EMBL" id="CAKLBY020000156">
    <property type="protein sequence ID" value="CAK7929942.1"/>
    <property type="molecule type" value="Genomic_DNA"/>
</dbReference>
<comment type="caution">
    <text evidence="2">The sequence shown here is derived from an EMBL/GenBank/DDBJ whole genome shotgun (WGS) entry which is preliminary data.</text>
</comment>
<feature type="region of interest" description="Disordered" evidence="1">
    <location>
        <begin position="15"/>
        <end position="41"/>
    </location>
</feature>
<accession>A0AAV1U8C1</accession>
<dbReference type="Proteomes" id="UP001162060">
    <property type="component" value="Unassembled WGS sequence"/>
</dbReference>
<evidence type="ECO:0000313" key="2">
    <source>
        <dbReference type="EMBL" id="CAK7929942.1"/>
    </source>
</evidence>
<proteinExistence type="predicted"/>
<dbReference type="AlphaFoldDB" id="A0AAV1U8C1"/>
<evidence type="ECO:0000256" key="1">
    <source>
        <dbReference type="SAM" id="MobiDB-lite"/>
    </source>
</evidence>
<reference evidence="2" key="1">
    <citation type="submission" date="2024-01" db="EMBL/GenBank/DDBJ databases">
        <authorList>
            <person name="Webb A."/>
        </authorList>
    </citation>
    <scope>NUCLEOTIDE SEQUENCE</scope>
    <source>
        <strain evidence="2">Pm1</strain>
    </source>
</reference>
<name>A0AAV1U8C1_9STRA</name>
<protein>
    <submittedName>
        <fullName evidence="2">Uncharacterized protein</fullName>
    </submittedName>
</protein>
<organism evidence="2 3">
    <name type="scientific">Peronospora matthiolae</name>
    <dbReference type="NCBI Taxonomy" id="2874970"/>
    <lineage>
        <taxon>Eukaryota</taxon>
        <taxon>Sar</taxon>
        <taxon>Stramenopiles</taxon>
        <taxon>Oomycota</taxon>
        <taxon>Peronosporomycetes</taxon>
        <taxon>Peronosporales</taxon>
        <taxon>Peronosporaceae</taxon>
        <taxon>Peronospora</taxon>
    </lineage>
</organism>
<evidence type="ECO:0000313" key="3">
    <source>
        <dbReference type="Proteomes" id="UP001162060"/>
    </source>
</evidence>